<organism evidence="6 7">
    <name type="scientific">Iphiclides podalirius</name>
    <name type="common">scarce swallowtail</name>
    <dbReference type="NCBI Taxonomy" id="110791"/>
    <lineage>
        <taxon>Eukaryota</taxon>
        <taxon>Metazoa</taxon>
        <taxon>Ecdysozoa</taxon>
        <taxon>Arthropoda</taxon>
        <taxon>Hexapoda</taxon>
        <taxon>Insecta</taxon>
        <taxon>Pterygota</taxon>
        <taxon>Neoptera</taxon>
        <taxon>Endopterygota</taxon>
        <taxon>Lepidoptera</taxon>
        <taxon>Glossata</taxon>
        <taxon>Ditrysia</taxon>
        <taxon>Papilionoidea</taxon>
        <taxon>Papilionidae</taxon>
        <taxon>Papilioninae</taxon>
        <taxon>Iphiclides</taxon>
    </lineage>
</organism>
<evidence type="ECO:0000313" key="7">
    <source>
        <dbReference type="Proteomes" id="UP000837857"/>
    </source>
</evidence>
<gene>
    <name evidence="6" type="ORF">IPOD504_LOCUS16692</name>
</gene>
<dbReference type="EMBL" id="OW152820">
    <property type="protein sequence ID" value="CAH2075322.1"/>
    <property type="molecule type" value="Genomic_DNA"/>
</dbReference>
<feature type="compositionally biased region" description="Basic and acidic residues" evidence="4">
    <location>
        <begin position="1725"/>
        <end position="1734"/>
    </location>
</feature>
<evidence type="ECO:0008006" key="8">
    <source>
        <dbReference type="Google" id="ProtNLM"/>
    </source>
</evidence>
<dbReference type="InterPro" id="IPR050174">
    <property type="entry name" value="Protocadherin/Cadherin-CA"/>
</dbReference>
<dbReference type="InterPro" id="IPR015919">
    <property type="entry name" value="Cadherin-like_sf"/>
</dbReference>
<dbReference type="PANTHER" id="PTHR24028:SF73">
    <property type="entry name" value="PROTOCADHERIN GAMMA-B3-RELATED"/>
    <property type="match status" value="1"/>
</dbReference>
<feature type="non-terminal residue" evidence="6">
    <location>
        <position position="1841"/>
    </location>
</feature>
<evidence type="ECO:0000256" key="1">
    <source>
        <dbReference type="ARBA" id="ARBA00004370"/>
    </source>
</evidence>
<feature type="transmembrane region" description="Helical" evidence="5">
    <location>
        <begin position="1673"/>
        <end position="1697"/>
    </location>
</feature>
<dbReference type="Proteomes" id="UP000837857">
    <property type="component" value="Chromosome 8"/>
</dbReference>
<dbReference type="Gene3D" id="2.60.40.60">
    <property type="entry name" value="Cadherins"/>
    <property type="match status" value="1"/>
</dbReference>
<protein>
    <recommendedName>
        <fullName evidence="8">Cadherin-like protein</fullName>
    </recommendedName>
</protein>
<evidence type="ECO:0000256" key="3">
    <source>
        <dbReference type="ARBA" id="ARBA00023180"/>
    </source>
</evidence>
<dbReference type="CDD" id="cd11304">
    <property type="entry name" value="Cadherin_repeat"/>
    <property type="match status" value="1"/>
</dbReference>
<feature type="compositionally biased region" description="Polar residues" evidence="4">
    <location>
        <begin position="1710"/>
        <end position="1722"/>
    </location>
</feature>
<keyword evidence="5" id="KW-0812">Transmembrane</keyword>
<keyword evidence="5" id="KW-1133">Transmembrane helix</keyword>
<reference evidence="6" key="1">
    <citation type="submission" date="2022-03" db="EMBL/GenBank/DDBJ databases">
        <authorList>
            <person name="Martin H S."/>
        </authorList>
    </citation>
    <scope>NUCLEOTIDE SEQUENCE</scope>
</reference>
<keyword evidence="7" id="KW-1185">Reference proteome</keyword>
<evidence type="ECO:0000256" key="2">
    <source>
        <dbReference type="ARBA" id="ARBA00023136"/>
    </source>
</evidence>
<keyword evidence="2 5" id="KW-0472">Membrane</keyword>
<evidence type="ECO:0000313" key="6">
    <source>
        <dbReference type="EMBL" id="CAH2075322.1"/>
    </source>
</evidence>
<keyword evidence="3" id="KW-0325">Glycoprotein</keyword>
<comment type="subcellular location">
    <subcellularLocation>
        <location evidence="1">Membrane</location>
    </subcellularLocation>
</comment>
<dbReference type="InterPro" id="IPR020894">
    <property type="entry name" value="Cadherin_CS"/>
</dbReference>
<dbReference type="PANTHER" id="PTHR24028">
    <property type="entry name" value="CADHERIN-87A"/>
    <property type="match status" value="1"/>
</dbReference>
<evidence type="ECO:0000256" key="5">
    <source>
        <dbReference type="SAM" id="Phobius"/>
    </source>
</evidence>
<evidence type="ECO:0000256" key="4">
    <source>
        <dbReference type="SAM" id="MobiDB-lite"/>
    </source>
</evidence>
<dbReference type="SUPFAM" id="SSF49313">
    <property type="entry name" value="Cadherin-like"/>
    <property type="match status" value="2"/>
</dbReference>
<name>A0ABN8J747_9NEOP</name>
<dbReference type="PROSITE" id="PS00232">
    <property type="entry name" value="CADHERIN_1"/>
    <property type="match status" value="1"/>
</dbReference>
<sequence>MKLSFNDACSMNGVTNWLVPVTQSIKDTDRGIFFRRSTSNITGINTVTFSEGLNAGPYINASYSETSVFTIATNDDFQNYEELETVASMGVTVVFRCSGGSLSTLVFFINIIDTNNNAPQFRPNSVYLFKIAPPVPPGFLITDCINDIIARDIDLTTEKIVFEIQQNPYFEISYNGSTTPKEFKAILKTSAFIRRLPEPITLWISATDVDRTTDPPLTTNGTIRIEADTEFEFPDDLIFSGTFYLGNYSDDHQVLLQKEIYLQQGYDENVTFTLEGDNKDHFEIIQNGNSLNLNVTNPIPIGTIAQTQIYLIIRASRELTSGTTATIILSFQARTLAFKSLTYSGFLVNSDVALETMELSVGYDEDVTFKLTGEYSTYFATLNTGNQVTLKVLDELPETIISENSLLIFNLFATANNTSTATTTIILEIIKEDTVTPVFSQNIYYSTYSSASLLNTENVSLIQGLSENVTFRLSGDHAQFFNISRQENNISIFLQSSIPREIIYNEKVLIFNIIAEKPLTVGANAAISISFPPELTDPVTMRFSKNTYIGKIENNVLTIETLVLIEGFLPETSFSLIGEIIKEIPPTTATFEQPYYYGEYSNEIGLQFTNTIRLKENLNDNVTLELVGNYSEWFTLIPADEGASLATISPLPSDILAHNRQLIFIISAEMYNNMTIARSTIFIVLTDDKNIKPILSFERTHYIGTINDTTLELQPISLINDFSEDVLFSLHGELAIYFTNTSNGKTVSITLPTPIPEESLPDNRIIILELQASSSGALSTYAIIVLQVLQHDEVLDSTNVLQFAETYYVGFYNEVDGFIFNNNITLAKGYDDSVEFSLHGENSIWFTISPLDEGVTISINGSLSSAVLANNTQLIFEINANRPGNPLTARSTIIIILTKEIRTSLLGFEKRNYIGSVDNVTVNLEAIRLVEGFSTNVEFSLIGEFSIFFTKMIDGATVFISLQNGISEEILSNNRVIILELMASAPEAIPSYTSIILEVKMQSELPIYIELLEFNQTYYTGVYSITEGLIFDNTISLTEGSHERVDFALEGDHSIWFALEPTENGLILILTSPIPLAILSENWQLIFIATARKPESFISARSTIVISLPSDSDDAYILFDKLHYSGVWRGGDISHESIFVSGYNGTRIEIYGDYVTFFTAQINAGIVTVQLRGTTPPPIDKSHVVLELRVPGAGSVLILDVIQQETPGTPTVRFSSASYVMQVDNTQTGLIGQVAASADNGEDIIYSLLVDQEDLKERLSVNKEGEVHLFAPAGIGVHTFRVLATTQLTMVNDSAVVLLIVEGADKCTNEEGVPPLILLDRDEESPHENLVVLNKTTHENCQFVMINHWPVDQAWLYVDENGLHTRSIDREHETIAFMALSQIQVELILHCQNDEPTTRTKRSLNTDVRLNPLGPYDYGPLKWALTDSISYNVRRSFVNLIVNDINDNNPIFELKETEPIAVGYPIPDLVETVSPRALAELKATDADVGENAALVYWSPEPALAVSSSTGYVHVRSNADLENGDRFTIYATDRNGLGHTGSIDIVIRLLNIDRIAVITIRGAFLEDENTVLANLSTTLGYEVKTLRSKVIPVNSKPNVTANVYRKGSQIDDSGGAVLQLYIYGLIDRDPVDVGRLTTDINNNIIMANLVTALSLQDHLERREACTIPEQDTGLLAATIALSIVLFILIVVLVAWLFLKWRKKRSYDQFSDENSLTSRDQIQQPPKGDELDKPRLNLDQLKRSEKRLQEMLDVPVDKPDTSEPQKEIPIETIVNVAPEQRMPLVIQSIDKLKDAADASDDEDEFGETKTPRRKSVVTFNENVEKIIHLEDNHSDGEYEVYKF</sequence>
<accession>A0ABN8J747</accession>
<feature type="region of interest" description="Disordered" evidence="4">
    <location>
        <begin position="1710"/>
        <end position="1734"/>
    </location>
</feature>
<proteinExistence type="predicted"/>